<feature type="transmembrane region" description="Helical" evidence="2">
    <location>
        <begin position="278"/>
        <end position="299"/>
    </location>
</feature>
<evidence type="ECO:0000259" key="3">
    <source>
        <dbReference type="Pfam" id="PF09335"/>
    </source>
</evidence>
<dbReference type="PANTHER" id="PTHR46826">
    <property type="match status" value="1"/>
</dbReference>
<evidence type="ECO:0000256" key="1">
    <source>
        <dbReference type="SAM" id="MobiDB-lite"/>
    </source>
</evidence>
<keyword evidence="5" id="KW-1185">Reference proteome</keyword>
<feature type="transmembrane region" description="Helical" evidence="2">
    <location>
        <begin position="130"/>
        <end position="150"/>
    </location>
</feature>
<evidence type="ECO:0000313" key="4">
    <source>
        <dbReference type="EMBL" id="KAK9805716.1"/>
    </source>
</evidence>
<keyword evidence="2" id="KW-0812">Transmembrane</keyword>
<organism evidence="4 5">
    <name type="scientific">Symbiochloris irregularis</name>
    <dbReference type="NCBI Taxonomy" id="706552"/>
    <lineage>
        <taxon>Eukaryota</taxon>
        <taxon>Viridiplantae</taxon>
        <taxon>Chlorophyta</taxon>
        <taxon>core chlorophytes</taxon>
        <taxon>Trebouxiophyceae</taxon>
        <taxon>Trebouxiales</taxon>
        <taxon>Trebouxiaceae</taxon>
        <taxon>Symbiochloris</taxon>
    </lineage>
</organism>
<dbReference type="InterPro" id="IPR032816">
    <property type="entry name" value="VTT_dom"/>
</dbReference>
<evidence type="ECO:0000313" key="5">
    <source>
        <dbReference type="Proteomes" id="UP001465755"/>
    </source>
</evidence>
<reference evidence="4 5" key="1">
    <citation type="journal article" date="2024" name="Nat. Commun.">
        <title>Phylogenomics reveals the evolutionary origins of lichenization in chlorophyte algae.</title>
        <authorList>
            <person name="Puginier C."/>
            <person name="Libourel C."/>
            <person name="Otte J."/>
            <person name="Skaloud P."/>
            <person name="Haon M."/>
            <person name="Grisel S."/>
            <person name="Petersen M."/>
            <person name="Berrin J.G."/>
            <person name="Delaux P.M."/>
            <person name="Dal Grande F."/>
            <person name="Keller J."/>
        </authorList>
    </citation>
    <scope>NUCLEOTIDE SEQUENCE [LARGE SCALE GENOMIC DNA]</scope>
    <source>
        <strain evidence="4 5">SAG 2036</strain>
    </source>
</reference>
<gene>
    <name evidence="4" type="ORF">WJX73_001365</name>
</gene>
<feature type="region of interest" description="Disordered" evidence="1">
    <location>
        <begin position="51"/>
        <end position="84"/>
    </location>
</feature>
<keyword evidence="2" id="KW-1133">Transmembrane helix</keyword>
<dbReference type="AlphaFoldDB" id="A0AAW1P7Y4"/>
<evidence type="ECO:0000256" key="2">
    <source>
        <dbReference type="SAM" id="Phobius"/>
    </source>
</evidence>
<name>A0AAW1P7Y4_9CHLO</name>
<feature type="transmembrane region" description="Helical" evidence="2">
    <location>
        <begin position="90"/>
        <end position="109"/>
    </location>
</feature>
<comment type="caution">
    <text evidence="4">The sequence shown here is derived from an EMBL/GenBank/DDBJ whole genome shotgun (WGS) entry which is preliminary data.</text>
</comment>
<feature type="domain" description="VTT" evidence="3">
    <location>
        <begin position="147"/>
        <end position="265"/>
    </location>
</feature>
<sequence>MLLQSLPASPHCRGTCLRAWQTLAPGQSARPLSSTHRIRRCCSRQIVAKGVSTKPPARNQRQKQRHKTGAQAPNSGKASGGGEGNGAAQAAPIALALGIATVLGLGFVYKGQIRGFLDYFVQTVDSYGPAGYAAYGLLYVLLEIIAVPAIPLTMTAGVIFGVVPGTIVVSAASTAAATIAFLIARYAARDRVQELASGNEKFRAVDKAIGKQGFKVVTLLRLSPLLPLALSNYFYGLTSVDLPSYVAASWLGMLPGTIAYVTAGSYGRTVLDDGQGELALEWWQVAIGAGVTILALGYLGKIGSQALEEAEQEG</sequence>
<dbReference type="Proteomes" id="UP001465755">
    <property type="component" value="Unassembled WGS sequence"/>
</dbReference>
<accession>A0AAW1P7Y4</accession>
<dbReference type="EMBL" id="JALJOQ010000042">
    <property type="protein sequence ID" value="KAK9805716.1"/>
    <property type="molecule type" value="Genomic_DNA"/>
</dbReference>
<protein>
    <recommendedName>
        <fullName evidence="3">VTT domain-containing protein</fullName>
    </recommendedName>
</protein>
<dbReference type="PANTHER" id="PTHR46826:SF1">
    <property type="entry name" value="TVP38_TMEM64 FAMILY MEMBRANE PROTEIN YDJX"/>
    <property type="match status" value="1"/>
</dbReference>
<keyword evidence="2" id="KW-0472">Membrane</keyword>
<dbReference type="Pfam" id="PF09335">
    <property type="entry name" value="VTT_dom"/>
    <property type="match status" value="1"/>
</dbReference>
<feature type="transmembrane region" description="Helical" evidence="2">
    <location>
        <begin position="156"/>
        <end position="183"/>
    </location>
</feature>
<dbReference type="InterPro" id="IPR053240">
    <property type="entry name" value="VTT_domain"/>
</dbReference>
<proteinExistence type="predicted"/>
<feature type="transmembrane region" description="Helical" evidence="2">
    <location>
        <begin position="247"/>
        <end position="266"/>
    </location>
</feature>